<dbReference type="Gene3D" id="3.30.559.10">
    <property type="entry name" value="Chloramphenicol acetyltransferase-like domain"/>
    <property type="match status" value="1"/>
</dbReference>
<dbReference type="Gene3D" id="3.30.559.30">
    <property type="entry name" value="Nonribosomal peptide synthetase, condensation domain"/>
    <property type="match status" value="1"/>
</dbReference>
<comment type="caution">
    <text evidence="2">The sequence shown here is derived from an EMBL/GenBank/DDBJ whole genome shotgun (WGS) entry which is preliminary data.</text>
</comment>
<feature type="region of interest" description="Disordered" evidence="1">
    <location>
        <begin position="98"/>
        <end position="135"/>
    </location>
</feature>
<organism evidence="2 3">
    <name type="scientific">Rhodococcus opacus M213</name>
    <dbReference type="NCBI Taxonomy" id="1129896"/>
    <lineage>
        <taxon>Bacteria</taxon>
        <taxon>Bacillati</taxon>
        <taxon>Actinomycetota</taxon>
        <taxon>Actinomycetes</taxon>
        <taxon>Mycobacteriales</taxon>
        <taxon>Nocardiaceae</taxon>
        <taxon>Rhodococcus</taxon>
    </lineage>
</organism>
<dbReference type="AlphaFoldDB" id="K8X9T4"/>
<proteinExistence type="predicted"/>
<dbReference type="InterPro" id="IPR023213">
    <property type="entry name" value="CAT-like_dom_sf"/>
</dbReference>
<dbReference type="RefSeq" id="WP_005262697.1">
    <property type="nucleotide sequence ID" value="NZ_AJYC02000110.1"/>
</dbReference>
<protein>
    <submittedName>
        <fullName evidence="2">Non-ribosomal peptide synthetase</fullName>
    </submittedName>
</protein>
<name>K8X9T4_RHOOP</name>
<gene>
    <name evidence="2" type="ORF">WSS_A33415</name>
</gene>
<dbReference type="EMBL" id="AJYC02000110">
    <property type="protein sequence ID" value="EKT78288.1"/>
    <property type="molecule type" value="Genomic_DNA"/>
</dbReference>
<reference evidence="2 3" key="1">
    <citation type="journal article" date="2013" name="Genome Announc.">
        <title>Draft Genome Sequence of Rhodococcus opacus Strain M213 Shows a Diverse Catabolic Potential.</title>
        <authorList>
            <person name="Pathak A."/>
            <person name="Green S.J."/>
            <person name="Ogram A."/>
            <person name="Chauhan A."/>
        </authorList>
    </citation>
    <scope>NUCLEOTIDE SEQUENCE [LARGE SCALE GENOMIC DNA]</scope>
    <source>
        <strain evidence="2 3">M213</strain>
    </source>
</reference>
<dbReference type="Proteomes" id="UP000005951">
    <property type="component" value="Unassembled WGS sequence"/>
</dbReference>
<evidence type="ECO:0000313" key="3">
    <source>
        <dbReference type="Proteomes" id="UP000005951"/>
    </source>
</evidence>
<evidence type="ECO:0000256" key="1">
    <source>
        <dbReference type="SAM" id="MobiDB-lite"/>
    </source>
</evidence>
<sequence>MLARQATLRTVYPDAPTGPHQQVLDPAAVPLDLTPVLADADALDLTLTTGFNVRTQPPVRIQLFRRGPDEHVIACMFHHIGVYGWFLAPLAQDLAAATRPAPRTGPRPGPMCRRPSGPHRVETATFGDDADTDSRASDQINYWTTELANMPVMLRIPVDRSQQISRVWMRNGSAKV</sequence>
<evidence type="ECO:0000313" key="2">
    <source>
        <dbReference type="EMBL" id="EKT78288.1"/>
    </source>
</evidence>
<accession>K8X9T4</accession>
<dbReference type="SUPFAM" id="SSF52777">
    <property type="entry name" value="CoA-dependent acyltransferases"/>
    <property type="match status" value="1"/>
</dbReference>
<dbReference type="SMR" id="K8X9T4"/>